<keyword evidence="1" id="KW-0853">WD repeat</keyword>
<dbReference type="Gene3D" id="2.130.10.10">
    <property type="entry name" value="YVTN repeat-like/Quinoprotein amine dehydrogenase"/>
    <property type="match status" value="2"/>
</dbReference>
<dbReference type="PROSITE" id="PS50294">
    <property type="entry name" value="WD_REPEATS_REGION"/>
    <property type="match status" value="1"/>
</dbReference>
<protein>
    <submittedName>
        <fullName evidence="2">Uncharacterized protein</fullName>
    </submittedName>
</protein>
<organism evidence="2 3">
    <name type="scientific">Shewanella mangrovi</name>
    <dbReference type="NCBI Taxonomy" id="1515746"/>
    <lineage>
        <taxon>Bacteria</taxon>
        <taxon>Pseudomonadati</taxon>
        <taxon>Pseudomonadota</taxon>
        <taxon>Gammaproteobacteria</taxon>
        <taxon>Alteromonadales</taxon>
        <taxon>Shewanellaceae</taxon>
        <taxon>Shewanella</taxon>
    </lineage>
</organism>
<reference evidence="2 3" key="1">
    <citation type="submission" date="2014-06" db="EMBL/GenBank/DDBJ databases">
        <title>Shewanella sp. YQH10.</title>
        <authorList>
            <person name="Liu Y."/>
            <person name="Zeng R."/>
        </authorList>
    </citation>
    <scope>NUCLEOTIDE SEQUENCE [LARGE SCALE GENOMIC DNA]</scope>
    <source>
        <strain evidence="2 3">YQH10</strain>
    </source>
</reference>
<comment type="caution">
    <text evidence="2">The sequence shown here is derived from an EMBL/GenBank/DDBJ whole genome shotgun (WGS) entry which is preliminary data.</text>
</comment>
<sequence length="308" mass="33376">MLISLISACSPAGKPIMNLSPAGNYAAALSQDGSLALVSSSQGITLWDVAQQQAKYQWWQGDRRDNVIAVALSNNNQFAATLSSDSVVLWQLSDGKSVGWWSIDGQAQCVAVANSGQLLVGTANTSVFYLSPRRDRLIKFMGHSEKVNSVALTADGSLALTGGNDAKALLWRTTDAKVVQQWNTESRVLATAISPSAKLAFVSDSTGNAFIWDIPGQQRISRLKITTRQMNFTAMSFIQDEQQLLTGTPNRESQLWQVKNGEKLASWRVATPPKPQPPGAVVYAVSQWDGNGIQTISSSGLLERWQHP</sequence>
<proteinExistence type="predicted"/>
<name>A0A094JDV1_9GAMM</name>
<keyword evidence="3" id="KW-1185">Reference proteome</keyword>
<feature type="repeat" description="WD" evidence="1">
    <location>
        <begin position="140"/>
        <end position="181"/>
    </location>
</feature>
<evidence type="ECO:0000313" key="3">
    <source>
        <dbReference type="Proteomes" id="UP000029264"/>
    </source>
</evidence>
<dbReference type="AlphaFoldDB" id="A0A094JDV1"/>
<dbReference type="SUPFAM" id="SSF50978">
    <property type="entry name" value="WD40 repeat-like"/>
    <property type="match status" value="1"/>
</dbReference>
<dbReference type="STRING" id="1515746.HR45_10130"/>
<dbReference type="Proteomes" id="UP000029264">
    <property type="component" value="Unassembled WGS sequence"/>
</dbReference>
<dbReference type="PROSITE" id="PS50082">
    <property type="entry name" value="WD_REPEATS_2"/>
    <property type="match status" value="1"/>
</dbReference>
<accession>A0A094JDV1</accession>
<dbReference type="eggNOG" id="COG2319">
    <property type="taxonomic scope" value="Bacteria"/>
</dbReference>
<dbReference type="InterPro" id="IPR015943">
    <property type="entry name" value="WD40/YVTN_repeat-like_dom_sf"/>
</dbReference>
<dbReference type="EMBL" id="JPEO01000006">
    <property type="protein sequence ID" value="KFZ37372.1"/>
    <property type="molecule type" value="Genomic_DNA"/>
</dbReference>
<evidence type="ECO:0000256" key="1">
    <source>
        <dbReference type="PROSITE-ProRule" id="PRU00221"/>
    </source>
</evidence>
<dbReference type="Pfam" id="PF00400">
    <property type="entry name" value="WD40"/>
    <property type="match status" value="1"/>
</dbReference>
<dbReference type="PANTHER" id="PTHR19879:SF9">
    <property type="entry name" value="TRANSCRIPTION INITIATION FACTOR TFIID SUBUNIT 5"/>
    <property type="match status" value="1"/>
</dbReference>
<gene>
    <name evidence="2" type="ORF">HR45_10130</name>
</gene>
<dbReference type="InterPro" id="IPR001680">
    <property type="entry name" value="WD40_rpt"/>
</dbReference>
<dbReference type="PANTHER" id="PTHR19879">
    <property type="entry name" value="TRANSCRIPTION INITIATION FACTOR TFIID"/>
    <property type="match status" value="1"/>
</dbReference>
<dbReference type="InterPro" id="IPR036322">
    <property type="entry name" value="WD40_repeat_dom_sf"/>
</dbReference>
<dbReference type="SMART" id="SM00320">
    <property type="entry name" value="WD40"/>
    <property type="match status" value="5"/>
</dbReference>
<evidence type="ECO:0000313" key="2">
    <source>
        <dbReference type="EMBL" id="KFZ37372.1"/>
    </source>
</evidence>